<dbReference type="AlphaFoldDB" id="A0A4S8PHH8"/>
<accession>A0A4S8PHH8</accession>
<sequence length="126" mass="14460">MASDDTSNAKRVDLRLSGIMTGFDWFGFREDIQAGTGSWINWSNTGEPGEPWPPDVWIEGNNGHGAMRVNYKGDRRFFDYEDFRVNDRQIDGTALANRVIEHLEACGHAEIRAFAEELQRKREDRP</sequence>
<keyword evidence="2" id="KW-1185">Reference proteome</keyword>
<comment type="caution">
    <text evidence="1">The sequence shown here is derived from an EMBL/GenBank/DDBJ whole genome shotgun (WGS) entry which is preliminary data.</text>
</comment>
<name>A0A4S8PHH8_9ACTN</name>
<dbReference type="OrthoDB" id="3500494at2"/>
<gene>
    <name evidence="1" type="ORF">E9998_06580</name>
</gene>
<reference evidence="1 2" key="1">
    <citation type="journal article" date="2018" name="Int. J. Syst. Evol. Microbiol.">
        <title>Glycomyces paridis sp. nov., isolated from the medicinal plant Paris polyphylla.</title>
        <authorList>
            <person name="Fang X.M."/>
            <person name="Bai J.L."/>
            <person name="Su J."/>
            <person name="Zhao L.L."/>
            <person name="Liu H.Y."/>
            <person name="Ma B.P."/>
            <person name="Zhang Y.Q."/>
            <person name="Yu L.Y."/>
        </authorList>
    </citation>
    <scope>NUCLEOTIDE SEQUENCE [LARGE SCALE GENOMIC DNA]</scope>
    <source>
        <strain evidence="1 2">CPCC 204357</strain>
    </source>
</reference>
<evidence type="ECO:0000313" key="2">
    <source>
        <dbReference type="Proteomes" id="UP000305792"/>
    </source>
</evidence>
<organism evidence="1 2">
    <name type="scientific">Glycomyces paridis</name>
    <dbReference type="NCBI Taxonomy" id="2126555"/>
    <lineage>
        <taxon>Bacteria</taxon>
        <taxon>Bacillati</taxon>
        <taxon>Actinomycetota</taxon>
        <taxon>Actinomycetes</taxon>
        <taxon>Glycomycetales</taxon>
        <taxon>Glycomycetaceae</taxon>
        <taxon>Glycomyces</taxon>
    </lineage>
</organism>
<dbReference type="RefSeq" id="WP_136528913.1">
    <property type="nucleotide sequence ID" value="NZ_STGX01000004.1"/>
</dbReference>
<evidence type="ECO:0000313" key="1">
    <source>
        <dbReference type="EMBL" id="THV30040.1"/>
    </source>
</evidence>
<proteinExistence type="predicted"/>
<dbReference type="EMBL" id="STGX01000004">
    <property type="protein sequence ID" value="THV30040.1"/>
    <property type="molecule type" value="Genomic_DNA"/>
</dbReference>
<protein>
    <submittedName>
        <fullName evidence="1">Uncharacterized protein</fullName>
    </submittedName>
</protein>
<dbReference type="Proteomes" id="UP000305792">
    <property type="component" value="Unassembled WGS sequence"/>
</dbReference>